<evidence type="ECO:0000256" key="1">
    <source>
        <dbReference type="ARBA" id="ARBA00022741"/>
    </source>
</evidence>
<keyword evidence="6" id="KW-1185">Reference proteome</keyword>
<feature type="transmembrane region" description="Helical" evidence="3">
    <location>
        <begin position="30"/>
        <end position="50"/>
    </location>
</feature>
<dbReference type="GO" id="GO:0051301">
    <property type="term" value="P:cell division"/>
    <property type="evidence" value="ECO:0007669"/>
    <property type="project" value="UniProtKB-KW"/>
</dbReference>
<dbReference type="SUPFAM" id="SSF52540">
    <property type="entry name" value="P-loop containing nucleoside triphosphate hydrolases"/>
    <property type="match status" value="1"/>
</dbReference>
<keyword evidence="5" id="KW-0132">Cell division</keyword>
<keyword evidence="3" id="KW-1133">Transmembrane helix</keyword>
<dbReference type="CDD" id="cd01850">
    <property type="entry name" value="CDC_Septin"/>
    <property type="match status" value="1"/>
</dbReference>
<evidence type="ECO:0000256" key="3">
    <source>
        <dbReference type="SAM" id="Phobius"/>
    </source>
</evidence>
<gene>
    <name evidence="5" type="primary">CDC10</name>
    <name evidence="5" type="ORF">HK105_205162</name>
</gene>
<keyword evidence="1" id="KW-0547">Nucleotide-binding</keyword>
<sequence>MAAATAALTGYVGFDSITSQIERKLVRRGFAFNLMVVAALVNTLFVSHLVESKGPAAAPPDHRNQHRLARWDPIIKYIRDQYALFLRRELNPQREKRIADTRIHAVIFFISPTGHALAPLDITVMRKISEVANVIPVIAKSDSLTVEERNAFKRRIKEEIDFHGIRIYPFADVDEEFALPEDLADKQAAQVIRDMIPFAVVGSERNVVVDGKAVRGRRTRWGIINVEDEAHCEFIHLRNFLTRTNLQDLIEVTSLIHYETFRTRQLLALKESGARSSAADNHQA</sequence>
<feature type="domain" description="Septin-type G" evidence="4">
    <location>
        <begin position="1"/>
        <end position="268"/>
    </location>
</feature>
<evidence type="ECO:0000256" key="2">
    <source>
        <dbReference type="ARBA" id="ARBA00023134"/>
    </source>
</evidence>
<dbReference type="Pfam" id="PF00735">
    <property type="entry name" value="Septin"/>
    <property type="match status" value="1"/>
</dbReference>
<dbReference type="InterPro" id="IPR027417">
    <property type="entry name" value="P-loop_NTPase"/>
</dbReference>
<dbReference type="InterPro" id="IPR030379">
    <property type="entry name" value="G_SEPTIN_dom"/>
</dbReference>
<protein>
    <submittedName>
        <fullName evidence="5">Cell division control protein</fullName>
    </submittedName>
</protein>
<dbReference type="PROSITE" id="PS51719">
    <property type="entry name" value="G_SEPTIN"/>
    <property type="match status" value="1"/>
</dbReference>
<comment type="caution">
    <text evidence="5">The sequence shown here is derived from an EMBL/GenBank/DDBJ whole genome shotgun (WGS) entry which is preliminary data.</text>
</comment>
<name>A0ABR4N6Y1_9FUNG</name>
<dbReference type="PIRSF" id="PIRSF006698">
    <property type="entry name" value="Septin"/>
    <property type="match status" value="1"/>
</dbReference>
<reference evidence="5 6" key="1">
    <citation type="submission" date="2023-09" db="EMBL/GenBank/DDBJ databases">
        <title>Pangenome analysis of Batrachochytrium dendrobatidis and related Chytrids.</title>
        <authorList>
            <person name="Yacoub M.N."/>
            <person name="Stajich J.E."/>
            <person name="James T.Y."/>
        </authorList>
    </citation>
    <scope>NUCLEOTIDE SEQUENCE [LARGE SCALE GENOMIC DNA]</scope>
    <source>
        <strain evidence="5 6">JEL0888</strain>
    </source>
</reference>
<keyword evidence="3" id="KW-0472">Membrane</keyword>
<evidence type="ECO:0000259" key="4">
    <source>
        <dbReference type="PROSITE" id="PS51719"/>
    </source>
</evidence>
<dbReference type="Gene3D" id="3.40.50.300">
    <property type="entry name" value="P-loop containing nucleotide triphosphate hydrolases"/>
    <property type="match status" value="1"/>
</dbReference>
<evidence type="ECO:0000313" key="5">
    <source>
        <dbReference type="EMBL" id="KAL2915297.1"/>
    </source>
</evidence>
<organism evidence="5 6">
    <name type="scientific">Polyrhizophydium stewartii</name>
    <dbReference type="NCBI Taxonomy" id="2732419"/>
    <lineage>
        <taxon>Eukaryota</taxon>
        <taxon>Fungi</taxon>
        <taxon>Fungi incertae sedis</taxon>
        <taxon>Chytridiomycota</taxon>
        <taxon>Chytridiomycota incertae sedis</taxon>
        <taxon>Chytridiomycetes</taxon>
        <taxon>Rhizophydiales</taxon>
        <taxon>Rhizophydiales incertae sedis</taxon>
        <taxon>Polyrhizophydium</taxon>
    </lineage>
</organism>
<accession>A0ABR4N6Y1</accession>
<dbReference type="PANTHER" id="PTHR18884">
    <property type="entry name" value="SEPTIN"/>
    <property type="match status" value="1"/>
</dbReference>
<keyword evidence="5" id="KW-0131">Cell cycle</keyword>
<evidence type="ECO:0000313" key="6">
    <source>
        <dbReference type="Proteomes" id="UP001527925"/>
    </source>
</evidence>
<dbReference type="InterPro" id="IPR016491">
    <property type="entry name" value="Septin"/>
</dbReference>
<keyword evidence="3" id="KW-0812">Transmembrane</keyword>
<proteinExistence type="predicted"/>
<dbReference type="Proteomes" id="UP001527925">
    <property type="component" value="Unassembled WGS sequence"/>
</dbReference>
<keyword evidence="2" id="KW-0342">GTP-binding</keyword>
<dbReference type="EMBL" id="JADGIZ020000025">
    <property type="protein sequence ID" value="KAL2915297.1"/>
    <property type="molecule type" value="Genomic_DNA"/>
</dbReference>